<dbReference type="InterPro" id="IPR014352">
    <property type="entry name" value="FERM/acyl-CoA-bd_prot_sf"/>
</dbReference>
<dbReference type="PIRSF" id="PIRSF002304">
    <property type="entry name" value="Membrane_skeletal_4_1"/>
    <property type="match status" value="1"/>
</dbReference>
<dbReference type="Ensembl" id="ENSCCRT00020000708.1">
    <property type="protein sequence ID" value="ENSCCRP00020000558.1"/>
    <property type="gene ID" value="ENSCCRG00020000341.1"/>
</dbReference>
<comment type="subcellular location">
    <subcellularLocation>
        <location evidence="1">Cytoplasm</location>
        <location evidence="1">Cytoskeleton</location>
    </subcellularLocation>
</comment>
<evidence type="ECO:0000313" key="9">
    <source>
        <dbReference type="Proteomes" id="UP000694701"/>
    </source>
</evidence>
<dbReference type="FunFam" id="1.20.80.10:FF:000001">
    <property type="entry name" value="Erythrocyte membrane protein band 4.1"/>
    <property type="match status" value="1"/>
</dbReference>
<keyword evidence="4" id="KW-0009">Actin-binding</keyword>
<dbReference type="InterPro" id="IPR014847">
    <property type="entry name" value="FA"/>
</dbReference>
<evidence type="ECO:0000256" key="5">
    <source>
        <dbReference type="ARBA" id="ARBA00023212"/>
    </source>
</evidence>
<dbReference type="InterPro" id="IPR000798">
    <property type="entry name" value="Ez/rad/moesin-like"/>
</dbReference>
<dbReference type="SMART" id="SM01195">
    <property type="entry name" value="FA"/>
    <property type="match status" value="1"/>
</dbReference>
<organism evidence="8 9">
    <name type="scientific">Cyprinus carpio</name>
    <name type="common">Common carp</name>
    <dbReference type="NCBI Taxonomy" id="7962"/>
    <lineage>
        <taxon>Eukaryota</taxon>
        <taxon>Metazoa</taxon>
        <taxon>Chordata</taxon>
        <taxon>Craniata</taxon>
        <taxon>Vertebrata</taxon>
        <taxon>Euteleostomi</taxon>
        <taxon>Actinopterygii</taxon>
        <taxon>Neopterygii</taxon>
        <taxon>Teleostei</taxon>
        <taxon>Ostariophysi</taxon>
        <taxon>Cypriniformes</taxon>
        <taxon>Cyprinidae</taxon>
        <taxon>Cyprininae</taxon>
        <taxon>Cyprinus</taxon>
    </lineage>
</organism>
<dbReference type="PRINTS" id="PR00935">
    <property type="entry name" value="BAND41"/>
</dbReference>
<dbReference type="GO" id="GO:0003779">
    <property type="term" value="F:actin binding"/>
    <property type="evidence" value="ECO:0007669"/>
    <property type="project" value="UniProtKB-KW"/>
</dbReference>
<dbReference type="SUPFAM" id="SSF47031">
    <property type="entry name" value="Second domain of FERM"/>
    <property type="match status" value="1"/>
</dbReference>
<dbReference type="InterPro" id="IPR000299">
    <property type="entry name" value="FERM_domain"/>
</dbReference>
<dbReference type="Pfam" id="PF00373">
    <property type="entry name" value="FERM_M"/>
    <property type="match status" value="1"/>
</dbReference>
<dbReference type="InterPro" id="IPR019747">
    <property type="entry name" value="FERM_CS"/>
</dbReference>
<dbReference type="PROSITE" id="PS00660">
    <property type="entry name" value="FERM_1"/>
    <property type="match status" value="1"/>
</dbReference>
<evidence type="ECO:0000313" key="8">
    <source>
        <dbReference type="Ensembl" id="ENSCCRP00020000558.1"/>
    </source>
</evidence>
<dbReference type="InterPro" id="IPR018980">
    <property type="entry name" value="FERM_PH-like_C"/>
</dbReference>
<keyword evidence="2" id="KW-0963">Cytoplasm</keyword>
<dbReference type="SUPFAM" id="SSF50729">
    <property type="entry name" value="PH domain-like"/>
    <property type="match status" value="1"/>
</dbReference>
<accession>A0A8C2BW33</accession>
<dbReference type="Gene3D" id="2.30.29.30">
    <property type="entry name" value="Pleckstrin-homology domain (PH domain)/Phosphotyrosine-binding domain (PTB)"/>
    <property type="match status" value="1"/>
</dbReference>
<evidence type="ECO:0000256" key="2">
    <source>
        <dbReference type="ARBA" id="ARBA00022490"/>
    </source>
</evidence>
<dbReference type="Pfam" id="PF09380">
    <property type="entry name" value="FERM_C"/>
    <property type="match status" value="1"/>
</dbReference>
<dbReference type="GO" id="GO:0005856">
    <property type="term" value="C:cytoskeleton"/>
    <property type="evidence" value="ECO:0007669"/>
    <property type="project" value="UniProtKB-SubCell"/>
</dbReference>
<dbReference type="Pfam" id="PF04382">
    <property type="entry name" value="SAB"/>
    <property type="match status" value="1"/>
</dbReference>
<evidence type="ECO:0000256" key="1">
    <source>
        <dbReference type="ARBA" id="ARBA00004245"/>
    </source>
</evidence>
<dbReference type="PROSITE" id="PS50057">
    <property type="entry name" value="FERM_3"/>
    <property type="match status" value="1"/>
</dbReference>
<reference evidence="8" key="1">
    <citation type="submission" date="2025-08" db="UniProtKB">
        <authorList>
            <consortium name="Ensembl"/>
        </authorList>
    </citation>
    <scope>IDENTIFICATION</scope>
</reference>
<feature type="region of interest" description="Disordered" evidence="6">
    <location>
        <begin position="428"/>
        <end position="480"/>
    </location>
</feature>
<dbReference type="SMART" id="SM01196">
    <property type="entry name" value="FERM_C"/>
    <property type="match status" value="1"/>
</dbReference>
<dbReference type="GO" id="GO:0005886">
    <property type="term" value="C:plasma membrane"/>
    <property type="evidence" value="ECO:0007669"/>
    <property type="project" value="TreeGrafter"/>
</dbReference>
<feature type="compositionally biased region" description="Basic and acidic residues" evidence="6">
    <location>
        <begin position="382"/>
        <end position="394"/>
    </location>
</feature>
<dbReference type="PANTHER" id="PTHR23280:SF24">
    <property type="entry name" value="BAND 4.1-LIKE PROTEIN 1"/>
    <property type="match status" value="1"/>
</dbReference>
<dbReference type="CDD" id="cd13184">
    <property type="entry name" value="FERM_C_4_1_family"/>
    <property type="match status" value="1"/>
</dbReference>
<dbReference type="GO" id="GO:0031032">
    <property type="term" value="P:actomyosin structure organization"/>
    <property type="evidence" value="ECO:0007669"/>
    <property type="project" value="TreeGrafter"/>
</dbReference>
<name>A0A8C2BW33_CYPCA</name>
<dbReference type="Proteomes" id="UP000694701">
    <property type="component" value="Unplaced"/>
</dbReference>
<dbReference type="PROSITE" id="PS00661">
    <property type="entry name" value="FERM_2"/>
    <property type="match status" value="1"/>
</dbReference>
<feature type="domain" description="FERM" evidence="7">
    <location>
        <begin position="1"/>
        <end position="287"/>
    </location>
</feature>
<evidence type="ECO:0000259" key="7">
    <source>
        <dbReference type="PROSITE" id="PS50057"/>
    </source>
</evidence>
<gene>
    <name evidence="8" type="primary">LOC109048680</name>
</gene>
<dbReference type="FunFam" id="2.30.29.30:FF:000001">
    <property type="entry name" value="Erythrocyte membrane protein band 4.1"/>
    <property type="match status" value="1"/>
</dbReference>
<dbReference type="InterPro" id="IPR011993">
    <property type="entry name" value="PH-like_dom_sf"/>
</dbReference>
<dbReference type="GO" id="GO:0005198">
    <property type="term" value="F:structural molecule activity"/>
    <property type="evidence" value="ECO:0007669"/>
    <property type="project" value="InterPro"/>
</dbReference>
<dbReference type="InterPro" id="IPR029071">
    <property type="entry name" value="Ubiquitin-like_domsf"/>
</dbReference>
<evidence type="ECO:0000256" key="4">
    <source>
        <dbReference type="ARBA" id="ARBA00023203"/>
    </source>
</evidence>
<dbReference type="InterPro" id="IPR019749">
    <property type="entry name" value="Band_41_domain"/>
</dbReference>
<dbReference type="CDD" id="cd14473">
    <property type="entry name" value="FERM_B-lobe"/>
    <property type="match status" value="1"/>
</dbReference>
<dbReference type="InterPro" id="IPR007477">
    <property type="entry name" value="SAB_dom"/>
</dbReference>
<feature type="region of interest" description="Disordered" evidence="6">
    <location>
        <begin position="1"/>
        <end position="26"/>
    </location>
</feature>
<evidence type="ECO:0000256" key="3">
    <source>
        <dbReference type="ARBA" id="ARBA00022553"/>
    </source>
</evidence>
<dbReference type="Pfam" id="PF08736">
    <property type="entry name" value="FA"/>
    <property type="match status" value="1"/>
</dbReference>
<protein>
    <recommendedName>
        <fullName evidence="7">FERM domain-containing protein</fullName>
    </recommendedName>
</protein>
<sequence>GAVHDASDRTTSNKSPRSPQKGSKRSKTVPFKVTLLDSSIYEENIELSLCLIDSDSQKNWLDLSKEIKKQMRTSSWQFNFAVKFYPPDPSQLMEDITRYYLCLQLRNDILSGRLPCSFVTHALLGSYTVQAELGDFDQDDHGSDYVSDFHFAPNQTRELEERVMELHRTYRGMIPAEAEMNFLENAKKLSMYGVDLHHAKDSEGIDIMLGVCANGLLIYRDRLRINRFAWPKILKISYKRSNFYIKIRPGEYEQFESTIGFKLSNHRAAKRLWKVCIEHHTFFRLVSPEPPPKGFLVMGSKFRYSGRTQAQTRQASALIDRPAPHFERSTSKRYLLSRSLDGEFCQPVSTLGEIHDGMSQKSESEQPQFLSGDEAEADLSLDQDREQDQEHSNSEETVMTPTRKKDIKFLDKSEDVLLKHQASINELKRALREPNSKLMNREKRLSGTSPDGTPEKKAEPLSTASTVEDPQYDQQSHSSLEDDYNCEFAGLKDTYLAIERKCSSMTVSSTSSLEAEVDFTVIMDLHSDVEEFSGSMTELVEKDKLELGRESFDNTPGSYSTCHMNLQDVSPGREHLLEGRGHQDIEPVRASSYSIRYLADILYIPHTNVTVFSFFIHQPPVAKKDPSAVNAAQMLRKGTVKMELHSNGSEAPVKDICDHTIKMAAEIFCQRLNSLMFLNWFQTVKGGYAETRIEKRIIITGDDDVDQHQALAMAIQEAKQQHPDMLVTKAIVVRETDSSYEEKHQTYEVQPT</sequence>
<feature type="region of interest" description="Disordered" evidence="6">
    <location>
        <begin position="380"/>
        <end position="405"/>
    </location>
</feature>
<keyword evidence="5" id="KW-0206">Cytoskeleton</keyword>
<dbReference type="Gene3D" id="1.20.80.10">
    <property type="match status" value="1"/>
</dbReference>
<dbReference type="PANTHER" id="PTHR23280">
    <property type="entry name" value="4.1 G PROTEIN"/>
    <property type="match status" value="1"/>
</dbReference>
<dbReference type="SMART" id="SM00295">
    <property type="entry name" value="B41"/>
    <property type="match status" value="1"/>
</dbReference>
<dbReference type="Pfam" id="PF05902">
    <property type="entry name" value="4_1_CTD"/>
    <property type="match status" value="1"/>
</dbReference>
<dbReference type="InterPro" id="IPR019748">
    <property type="entry name" value="FERM_central"/>
</dbReference>
<dbReference type="PRINTS" id="PR00661">
    <property type="entry name" value="ERMFAMILY"/>
</dbReference>
<dbReference type="GO" id="GO:0030866">
    <property type="term" value="P:cortical actin cytoskeleton organization"/>
    <property type="evidence" value="ECO:0007669"/>
    <property type="project" value="InterPro"/>
</dbReference>
<evidence type="ECO:0000256" key="6">
    <source>
        <dbReference type="SAM" id="MobiDB-lite"/>
    </source>
</evidence>
<feature type="compositionally biased region" description="Polar residues" evidence="6">
    <location>
        <begin position="462"/>
        <end position="478"/>
    </location>
</feature>
<dbReference type="AlphaFoldDB" id="A0A8C2BW33"/>
<dbReference type="Gene3D" id="3.10.20.90">
    <property type="entry name" value="Phosphatidylinositol 3-kinase Catalytic Subunit, Chain A, domain 1"/>
    <property type="match status" value="1"/>
</dbReference>
<dbReference type="InterPro" id="IPR035963">
    <property type="entry name" value="FERM_2"/>
</dbReference>
<proteinExistence type="predicted"/>
<dbReference type="InterPro" id="IPR008379">
    <property type="entry name" value="Band_4.1_C"/>
</dbReference>
<feature type="compositionally biased region" description="Polar residues" evidence="6">
    <location>
        <begin position="9"/>
        <end position="21"/>
    </location>
</feature>
<dbReference type="SUPFAM" id="SSF54236">
    <property type="entry name" value="Ubiquitin-like"/>
    <property type="match status" value="1"/>
</dbReference>
<keyword evidence="3" id="KW-0597">Phosphoprotein</keyword>
<feature type="compositionally biased region" description="Basic and acidic residues" evidence="6">
    <location>
        <begin position="428"/>
        <end position="445"/>
    </location>
</feature>